<accession>A0A7J5D987</accession>
<evidence type="ECO:0000313" key="2">
    <source>
        <dbReference type="Proteomes" id="UP000442990"/>
    </source>
</evidence>
<dbReference type="EMBL" id="WBKG01000036">
    <property type="protein sequence ID" value="KAB1980775.1"/>
    <property type="molecule type" value="Genomic_DNA"/>
</dbReference>
<dbReference type="AlphaFoldDB" id="A0A7J5D987"/>
<name>A0A7J5D987_9ACTN</name>
<evidence type="ECO:0008006" key="3">
    <source>
        <dbReference type="Google" id="ProtNLM"/>
    </source>
</evidence>
<evidence type="ECO:0000313" key="1">
    <source>
        <dbReference type="EMBL" id="KAB1980775.1"/>
    </source>
</evidence>
<organism evidence="1 2">
    <name type="scientific">Streptomyces triticiradicis</name>
    <dbReference type="NCBI Taxonomy" id="2651189"/>
    <lineage>
        <taxon>Bacteria</taxon>
        <taxon>Bacillati</taxon>
        <taxon>Actinomycetota</taxon>
        <taxon>Actinomycetes</taxon>
        <taxon>Kitasatosporales</taxon>
        <taxon>Streptomycetaceae</taxon>
        <taxon>Streptomyces</taxon>
    </lineage>
</organism>
<protein>
    <recommendedName>
        <fullName evidence="3">ATP-grasp domain-containing protein</fullName>
    </recommendedName>
</protein>
<proteinExistence type="predicted"/>
<dbReference type="Proteomes" id="UP000442990">
    <property type="component" value="Unassembled WGS sequence"/>
</dbReference>
<dbReference type="RefSeq" id="WP_151473151.1">
    <property type="nucleotide sequence ID" value="NZ_WBKG01000036.1"/>
</dbReference>
<keyword evidence="2" id="KW-1185">Reference proteome</keyword>
<sequence>MCRRVGYSGLTDLDWRYDRRDGQYKLVDFNPRTGAQFRLFENVHGVDVVRAMHLDPTGRDVPDGAHAEGRVFVAGQPDLASAVAWLRHEHRLPPAP</sequence>
<reference evidence="1 2" key="1">
    <citation type="submission" date="2019-09" db="EMBL/GenBank/DDBJ databases">
        <title>Isolation and identification of active actinomycetes.</title>
        <authorList>
            <person name="Yu Z."/>
            <person name="Han C."/>
            <person name="Yu B."/>
        </authorList>
    </citation>
    <scope>NUCLEOTIDE SEQUENCE [LARGE SCALE GENOMIC DNA]</scope>
    <source>
        <strain evidence="1 2">NEAU-H2</strain>
    </source>
</reference>
<dbReference type="SUPFAM" id="SSF56059">
    <property type="entry name" value="Glutathione synthetase ATP-binding domain-like"/>
    <property type="match status" value="1"/>
</dbReference>
<comment type="caution">
    <text evidence="1">The sequence shown here is derived from an EMBL/GenBank/DDBJ whole genome shotgun (WGS) entry which is preliminary data.</text>
</comment>
<gene>
    <name evidence="1" type="ORF">F8144_33160</name>
</gene>